<protein>
    <submittedName>
        <fullName evidence="3">Uncharacterized protein</fullName>
    </submittedName>
</protein>
<comment type="caution">
    <text evidence="3">The sequence shown here is derived from an EMBL/GenBank/DDBJ whole genome shotgun (WGS) entry which is preliminary data.</text>
</comment>
<dbReference type="AlphaFoldDB" id="A0A8X6MU67"/>
<dbReference type="Proteomes" id="UP000887013">
    <property type="component" value="Unassembled WGS sequence"/>
</dbReference>
<evidence type="ECO:0000256" key="2">
    <source>
        <dbReference type="SAM" id="SignalP"/>
    </source>
</evidence>
<proteinExistence type="predicted"/>
<feature type="region of interest" description="Disordered" evidence="1">
    <location>
        <begin position="85"/>
        <end position="105"/>
    </location>
</feature>
<sequence length="105" mass="11727">MRSFLGVILHFIENWTLGSTILEVYKIHKNHTAQHLGDHLTKTCLDWRMTAEKITAVVTDRANKIDKALLGTWIKKLNNEIREEGESLDSDGVQLSPAPSSSGGK</sequence>
<dbReference type="InterPro" id="IPR012337">
    <property type="entry name" value="RNaseH-like_sf"/>
</dbReference>
<feature type="chain" id="PRO_5036485250" evidence="2">
    <location>
        <begin position="19"/>
        <end position="105"/>
    </location>
</feature>
<gene>
    <name evidence="3" type="ORF">NPIL_507881</name>
</gene>
<accession>A0A8X6MU67</accession>
<name>A0A8X6MU67_NEPPI</name>
<organism evidence="3 4">
    <name type="scientific">Nephila pilipes</name>
    <name type="common">Giant wood spider</name>
    <name type="synonym">Nephila maculata</name>
    <dbReference type="NCBI Taxonomy" id="299642"/>
    <lineage>
        <taxon>Eukaryota</taxon>
        <taxon>Metazoa</taxon>
        <taxon>Ecdysozoa</taxon>
        <taxon>Arthropoda</taxon>
        <taxon>Chelicerata</taxon>
        <taxon>Arachnida</taxon>
        <taxon>Araneae</taxon>
        <taxon>Araneomorphae</taxon>
        <taxon>Entelegynae</taxon>
        <taxon>Araneoidea</taxon>
        <taxon>Nephilidae</taxon>
        <taxon>Nephila</taxon>
    </lineage>
</organism>
<evidence type="ECO:0000313" key="3">
    <source>
        <dbReference type="EMBL" id="GFS78137.1"/>
    </source>
</evidence>
<keyword evidence="2" id="KW-0732">Signal</keyword>
<dbReference type="OrthoDB" id="2438421at2759"/>
<reference evidence="3" key="1">
    <citation type="submission" date="2020-08" db="EMBL/GenBank/DDBJ databases">
        <title>Multicomponent nature underlies the extraordinary mechanical properties of spider dragline silk.</title>
        <authorList>
            <person name="Kono N."/>
            <person name="Nakamura H."/>
            <person name="Mori M."/>
            <person name="Yoshida Y."/>
            <person name="Ohtoshi R."/>
            <person name="Malay A.D."/>
            <person name="Moran D.A.P."/>
            <person name="Tomita M."/>
            <person name="Numata K."/>
            <person name="Arakawa K."/>
        </authorList>
    </citation>
    <scope>NUCLEOTIDE SEQUENCE</scope>
</reference>
<keyword evidence="4" id="KW-1185">Reference proteome</keyword>
<dbReference type="SUPFAM" id="SSF53098">
    <property type="entry name" value="Ribonuclease H-like"/>
    <property type="match status" value="1"/>
</dbReference>
<feature type="signal peptide" evidence="2">
    <location>
        <begin position="1"/>
        <end position="18"/>
    </location>
</feature>
<evidence type="ECO:0000256" key="1">
    <source>
        <dbReference type="SAM" id="MobiDB-lite"/>
    </source>
</evidence>
<evidence type="ECO:0000313" key="4">
    <source>
        <dbReference type="Proteomes" id="UP000887013"/>
    </source>
</evidence>
<dbReference type="EMBL" id="BMAW01051034">
    <property type="protein sequence ID" value="GFS78137.1"/>
    <property type="molecule type" value="Genomic_DNA"/>
</dbReference>